<dbReference type="EMBL" id="ACLK02000002">
    <property type="protein sequence ID" value="EFY08994.1"/>
    <property type="molecule type" value="Genomic_DNA"/>
</dbReference>
<organism evidence="1 2">
    <name type="scientific">Erysipelothrix rhusiopathiae ATCC 19414</name>
    <dbReference type="NCBI Taxonomy" id="525280"/>
    <lineage>
        <taxon>Bacteria</taxon>
        <taxon>Bacillati</taxon>
        <taxon>Bacillota</taxon>
        <taxon>Erysipelotrichia</taxon>
        <taxon>Erysipelotrichales</taxon>
        <taxon>Erysipelotrichaceae</taxon>
        <taxon>Erysipelothrix</taxon>
    </lineage>
</organism>
<dbReference type="InterPro" id="IPR012338">
    <property type="entry name" value="Beta-lactam/transpept-like"/>
</dbReference>
<protein>
    <recommendedName>
        <fullName evidence="3">Beta-lactamase-related domain-containing protein</fullName>
    </recommendedName>
</protein>
<evidence type="ECO:0008006" key="3">
    <source>
        <dbReference type="Google" id="ProtNLM"/>
    </source>
</evidence>
<evidence type="ECO:0000313" key="2">
    <source>
        <dbReference type="Proteomes" id="UP000003028"/>
    </source>
</evidence>
<sequence length="135" mass="15456">MKKNSKQNIWLCDLVNVATAGYGLCLSAKDMVKIGNLCLDKGIYQEKQIISTKWIEEIVEPTSCPLERFQNSQYGYLWWILDTQKNIYAAIGDSGNILYLDSENKVVIAITSYFKPSVLDRVNLIEEYIKPLILE</sequence>
<dbReference type="SUPFAM" id="SSF56601">
    <property type="entry name" value="beta-lactamase/transpeptidase-like"/>
    <property type="match status" value="1"/>
</dbReference>
<dbReference type="RefSeq" id="WP_003774984.1">
    <property type="nucleotide sequence ID" value="NZ_ACLK02000002.1"/>
</dbReference>
<keyword evidence="2" id="KW-1185">Reference proteome</keyword>
<reference evidence="1" key="1">
    <citation type="submission" date="2011-01" db="EMBL/GenBank/DDBJ databases">
        <authorList>
            <person name="Muzny D."/>
            <person name="Qin X."/>
            <person name="Buhay C."/>
            <person name="Dugan-Rocha S."/>
            <person name="Ding Y."/>
            <person name="Chen G."/>
            <person name="Hawes A."/>
            <person name="Holder M."/>
            <person name="Jhangiani S."/>
            <person name="Johnson A."/>
            <person name="Khan Z."/>
            <person name="Li Z."/>
            <person name="Liu W."/>
            <person name="Liu X."/>
            <person name="Perez L."/>
            <person name="Shen H."/>
            <person name="Wang Q."/>
            <person name="Watt J."/>
            <person name="Xi L."/>
            <person name="Xin Y."/>
            <person name="Zhou J."/>
            <person name="Deng J."/>
            <person name="Jiang H."/>
            <person name="Liu Y."/>
            <person name="Qu J."/>
            <person name="Song X.-Z."/>
            <person name="Zhang L."/>
            <person name="Villasana D."/>
            <person name="Johnson A."/>
            <person name="Liu J."/>
            <person name="Liyanage D."/>
            <person name="Lorensuhewa L."/>
            <person name="Robinson T."/>
            <person name="Song A."/>
            <person name="Song B.-B."/>
            <person name="Dinh H."/>
            <person name="Thornton R."/>
            <person name="Coyle M."/>
            <person name="Francisco L."/>
            <person name="Jackson L."/>
            <person name="Javaid M."/>
            <person name="Korchina V."/>
            <person name="Kovar C."/>
            <person name="Mata R."/>
            <person name="Mathew T."/>
            <person name="Ngo R."/>
            <person name="Nguyen L."/>
            <person name="Nguyen N."/>
            <person name="Okwuonu G."/>
            <person name="Ongeri F."/>
            <person name="Pham C."/>
            <person name="Simmons D."/>
            <person name="Wilczek-Boney K."/>
            <person name="Hale W."/>
            <person name="Jakkamsetti A."/>
            <person name="Pham P."/>
            <person name="Ruth R."/>
            <person name="San Lucas F."/>
            <person name="Warren J."/>
            <person name="Zhang J."/>
            <person name="Zhao Z."/>
            <person name="Zhou C."/>
            <person name="Zhu D."/>
            <person name="Lee S."/>
            <person name="Bess C."/>
            <person name="Blankenburg K."/>
            <person name="Forbes L."/>
            <person name="Fu Q."/>
            <person name="Gubbala S."/>
            <person name="Hirani K."/>
            <person name="Jayaseelan J.C."/>
            <person name="Lara F."/>
            <person name="Munidasa M."/>
            <person name="Palculict T."/>
            <person name="Patil S."/>
            <person name="Pu L.-L."/>
            <person name="Saada N."/>
            <person name="Tang L."/>
            <person name="Weissenberger G."/>
            <person name="Zhu Y."/>
            <person name="Hemphill L."/>
            <person name="Shang Y."/>
            <person name="Youmans B."/>
            <person name="Ayvaz T."/>
            <person name="Ross M."/>
            <person name="Santibanez J."/>
            <person name="Aqrawi P."/>
            <person name="Gross S."/>
            <person name="Joshi V."/>
            <person name="Fowler G."/>
            <person name="Nazareth L."/>
            <person name="Reid J."/>
            <person name="Worley K."/>
            <person name="Petrosino J."/>
            <person name="Highlander S."/>
            <person name="Gibbs R."/>
        </authorList>
    </citation>
    <scope>NUCLEOTIDE SEQUENCE [LARGE SCALE GENOMIC DNA]</scope>
    <source>
        <strain evidence="1">ATCC 19414</strain>
    </source>
</reference>
<evidence type="ECO:0000313" key="1">
    <source>
        <dbReference type="EMBL" id="EFY08994.1"/>
    </source>
</evidence>
<dbReference type="Proteomes" id="UP000003028">
    <property type="component" value="Unassembled WGS sequence"/>
</dbReference>
<proteinExistence type="predicted"/>
<gene>
    <name evidence="1" type="ORF">HMPREF0357_11101</name>
</gene>
<dbReference type="Gene3D" id="3.40.710.10">
    <property type="entry name" value="DD-peptidase/beta-lactamase superfamily"/>
    <property type="match status" value="1"/>
</dbReference>
<accession>E7FVS4</accession>
<dbReference type="AlphaFoldDB" id="E7FVS4"/>
<name>E7FVS4_ERYRH</name>
<comment type="caution">
    <text evidence="1">The sequence shown here is derived from an EMBL/GenBank/DDBJ whole genome shotgun (WGS) entry which is preliminary data.</text>
</comment>